<evidence type="ECO:0000313" key="8">
    <source>
        <dbReference type="Proteomes" id="UP000011717"/>
    </source>
</evidence>
<evidence type="ECO:0000256" key="3">
    <source>
        <dbReference type="ARBA" id="ARBA00022553"/>
    </source>
</evidence>
<dbReference type="Pfam" id="PF02518">
    <property type="entry name" value="HATPase_c"/>
    <property type="match status" value="1"/>
</dbReference>
<dbReference type="GO" id="GO:0000155">
    <property type="term" value="F:phosphorelay sensor kinase activity"/>
    <property type="evidence" value="ECO:0007669"/>
    <property type="project" value="InterPro"/>
</dbReference>
<dbReference type="EMBL" id="AMRV01000007">
    <property type="protein sequence ID" value="EMD82528.1"/>
    <property type="molecule type" value="Genomic_DNA"/>
</dbReference>
<comment type="caution">
    <text evidence="7">The sequence shown here is derived from an EMBL/GenBank/DDBJ whole genome shotgun (WGS) entry which is preliminary data.</text>
</comment>
<sequence>MMGGGGTVGSNLALAALAHELRTPITTILGYGELIGHAGGGADTVRYAEALLEAARTLDATLNAMLDLIQIERGDLTLADDDVDIARELLAAARLLHGAGAARAIRILTEVEGDLPAVLGDARMLRQVFLNLIGNALKYGASDSSVLLRARRMPDGGLAVTVSDRGAGMRTEDIRRAFIPFDRLGRDTTDAPQGSGIGLPLCKAIAELHGGHVVLRSEIGVGTTATLILPPERMRCPANHLQPTFAFDKQPELCG</sequence>
<protein>
    <recommendedName>
        <fullName evidence="2">histidine kinase</fullName>
        <ecNumber evidence="2">2.7.13.3</ecNumber>
    </recommendedName>
</protein>
<reference evidence="7 8" key="1">
    <citation type="journal article" date="2013" name="Genome Announc.">
        <title>Draft Genome Sequence of Strain JLT2015T, Belonging to the Family Sphingomonadaceae of the Alphaproteobacteria.</title>
        <authorList>
            <person name="Tang K."/>
            <person name="Liu K."/>
            <person name="Li S."/>
            <person name="Jiao N."/>
        </authorList>
    </citation>
    <scope>NUCLEOTIDE SEQUENCE [LARGE SCALE GENOMIC DNA]</scope>
    <source>
        <strain evidence="7 8">JLT2015</strain>
    </source>
</reference>
<dbReference type="Gene3D" id="1.10.287.130">
    <property type="match status" value="1"/>
</dbReference>
<dbReference type="Gene3D" id="3.30.565.10">
    <property type="entry name" value="Histidine kinase-like ATPase, C-terminal domain"/>
    <property type="match status" value="1"/>
</dbReference>
<dbReference type="CDD" id="cd00082">
    <property type="entry name" value="HisKA"/>
    <property type="match status" value="1"/>
</dbReference>
<dbReference type="Pfam" id="PF00512">
    <property type="entry name" value="HisKA"/>
    <property type="match status" value="1"/>
</dbReference>
<dbReference type="SMART" id="SM00387">
    <property type="entry name" value="HATPase_c"/>
    <property type="match status" value="1"/>
</dbReference>
<dbReference type="InterPro" id="IPR003594">
    <property type="entry name" value="HATPase_dom"/>
</dbReference>
<dbReference type="InterPro" id="IPR036097">
    <property type="entry name" value="HisK_dim/P_sf"/>
</dbReference>
<dbReference type="AlphaFoldDB" id="M2U3K4"/>
<evidence type="ECO:0000256" key="5">
    <source>
        <dbReference type="ARBA" id="ARBA00022777"/>
    </source>
</evidence>
<dbReference type="InterPro" id="IPR004358">
    <property type="entry name" value="Sig_transdc_His_kin-like_C"/>
</dbReference>
<dbReference type="OrthoDB" id="7933832at2"/>
<dbReference type="RefSeq" id="WP_008602882.1">
    <property type="nucleotide sequence ID" value="NZ_AMRV01000007.1"/>
</dbReference>
<dbReference type="PRINTS" id="PR00344">
    <property type="entry name" value="BCTRLSENSOR"/>
</dbReference>
<proteinExistence type="predicted"/>
<dbReference type="Proteomes" id="UP000011717">
    <property type="component" value="Unassembled WGS sequence"/>
</dbReference>
<dbReference type="GO" id="GO:0005886">
    <property type="term" value="C:plasma membrane"/>
    <property type="evidence" value="ECO:0007669"/>
    <property type="project" value="TreeGrafter"/>
</dbReference>
<dbReference type="EC" id="2.7.13.3" evidence="2"/>
<evidence type="ECO:0000313" key="7">
    <source>
        <dbReference type="EMBL" id="EMD82528.1"/>
    </source>
</evidence>
<evidence type="ECO:0000256" key="1">
    <source>
        <dbReference type="ARBA" id="ARBA00000085"/>
    </source>
</evidence>
<name>M2U3K4_9SPHN</name>
<dbReference type="PANTHER" id="PTHR43047:SF72">
    <property type="entry name" value="OSMOSENSING HISTIDINE PROTEIN KINASE SLN1"/>
    <property type="match status" value="1"/>
</dbReference>
<feature type="domain" description="Histidine kinase" evidence="6">
    <location>
        <begin position="16"/>
        <end position="233"/>
    </location>
</feature>
<dbReference type="CDD" id="cd00075">
    <property type="entry name" value="HATPase"/>
    <property type="match status" value="1"/>
</dbReference>
<keyword evidence="8" id="KW-1185">Reference proteome</keyword>
<dbReference type="InterPro" id="IPR005467">
    <property type="entry name" value="His_kinase_dom"/>
</dbReference>
<dbReference type="GO" id="GO:0009927">
    <property type="term" value="F:histidine phosphotransfer kinase activity"/>
    <property type="evidence" value="ECO:0007669"/>
    <property type="project" value="TreeGrafter"/>
</dbReference>
<dbReference type="SUPFAM" id="SSF47384">
    <property type="entry name" value="Homodimeric domain of signal transducing histidine kinase"/>
    <property type="match status" value="1"/>
</dbReference>
<keyword evidence="3" id="KW-0597">Phosphoprotein</keyword>
<evidence type="ECO:0000256" key="2">
    <source>
        <dbReference type="ARBA" id="ARBA00012438"/>
    </source>
</evidence>
<keyword evidence="4" id="KW-0808">Transferase</keyword>
<dbReference type="SMART" id="SM00388">
    <property type="entry name" value="HisKA"/>
    <property type="match status" value="1"/>
</dbReference>
<evidence type="ECO:0000259" key="6">
    <source>
        <dbReference type="PROSITE" id="PS50109"/>
    </source>
</evidence>
<organism evidence="7 8">
    <name type="scientific">Pacificimonas flava</name>
    <dbReference type="NCBI Taxonomy" id="1234595"/>
    <lineage>
        <taxon>Bacteria</taxon>
        <taxon>Pseudomonadati</taxon>
        <taxon>Pseudomonadota</taxon>
        <taxon>Alphaproteobacteria</taxon>
        <taxon>Sphingomonadales</taxon>
        <taxon>Sphingosinicellaceae</taxon>
        <taxon>Pacificimonas</taxon>
    </lineage>
</organism>
<keyword evidence="5 7" id="KW-0418">Kinase</keyword>
<comment type="catalytic activity">
    <reaction evidence="1">
        <text>ATP + protein L-histidine = ADP + protein N-phospho-L-histidine.</text>
        <dbReference type="EC" id="2.7.13.3"/>
    </reaction>
</comment>
<dbReference type="InterPro" id="IPR036890">
    <property type="entry name" value="HATPase_C_sf"/>
</dbReference>
<accession>M2U3K4</accession>
<gene>
    <name evidence="7" type="ORF">C725_2249</name>
</gene>
<evidence type="ECO:0000256" key="4">
    <source>
        <dbReference type="ARBA" id="ARBA00022679"/>
    </source>
</evidence>
<dbReference type="InterPro" id="IPR003661">
    <property type="entry name" value="HisK_dim/P_dom"/>
</dbReference>
<dbReference type="PANTHER" id="PTHR43047">
    <property type="entry name" value="TWO-COMPONENT HISTIDINE PROTEIN KINASE"/>
    <property type="match status" value="1"/>
</dbReference>
<dbReference type="PROSITE" id="PS50109">
    <property type="entry name" value="HIS_KIN"/>
    <property type="match status" value="1"/>
</dbReference>
<dbReference type="SUPFAM" id="SSF55874">
    <property type="entry name" value="ATPase domain of HSP90 chaperone/DNA topoisomerase II/histidine kinase"/>
    <property type="match status" value="1"/>
</dbReference>